<dbReference type="PROSITE" id="PS52016">
    <property type="entry name" value="TONB_DEPENDENT_REC_3"/>
    <property type="match status" value="1"/>
</dbReference>
<dbReference type="SUPFAM" id="SSF49464">
    <property type="entry name" value="Carboxypeptidase regulatory domain-like"/>
    <property type="match status" value="1"/>
</dbReference>
<dbReference type="Proteomes" id="UP000184164">
    <property type="component" value="Unassembled WGS sequence"/>
</dbReference>
<keyword evidence="8" id="KW-0732">Signal</keyword>
<dbReference type="InterPro" id="IPR023997">
    <property type="entry name" value="TonB-dep_OMP_SusC/RagA_CS"/>
</dbReference>
<evidence type="ECO:0000256" key="7">
    <source>
        <dbReference type="PROSITE-ProRule" id="PRU01360"/>
    </source>
</evidence>
<evidence type="ECO:0000256" key="6">
    <source>
        <dbReference type="ARBA" id="ARBA00023237"/>
    </source>
</evidence>
<protein>
    <submittedName>
        <fullName evidence="10">TonB-linked outer membrane protein, SusC/RagA family</fullName>
    </submittedName>
</protein>
<dbReference type="STRING" id="1484053.SAMN05444274_101169"/>
<name>A0A1M4SWL6_9BACT</name>
<evidence type="ECO:0000256" key="5">
    <source>
        <dbReference type="ARBA" id="ARBA00023136"/>
    </source>
</evidence>
<proteinExistence type="inferred from homology"/>
<evidence type="ECO:0000256" key="8">
    <source>
        <dbReference type="SAM" id="SignalP"/>
    </source>
</evidence>
<feature type="chain" id="PRO_5012747783" evidence="8">
    <location>
        <begin position="27"/>
        <end position="1077"/>
    </location>
</feature>
<sequence length="1077" mass="119305">MRKIRLLSARLFVMSMCLLCSITVVSQIKGKVTNVSGIGIPGVNIIEKGTSNGTISDFNGDYVINLQNGDAVLAFNFIGFKRTEVNVAGKTVINVVLEEEVTLLNEVVAVGYGTQIKREVTSSISTITSLNDEGGASIGEVLQGKASGLQITNTGSTPGASMRVQVRGTNSINSGTEPLWIIDGVPVNSDQENSNLRSSGVLDITNPLADLNVDDIASIQVLKDAASTSIYGSRGANGVILVSTKQGSTGVANISLTTEYGTSEAVNYKTYLNTAQHYELLDEMGKNSGRDFSHWVPFYFDDDRGLYPFYNRAYAETVDNNWIDMVLRQGMFKRISTSLSGGGKGARYYISFWTKDATGIMIGDERTEYGLTSNLNFDVTKKLSGAIKAKIGYNKYDYAQKGGSLGINEVGRNNWGARAGWRTINRSSTPMMPSHTPSGELFDPYGGYNPYPSLMENNQINRNQDYRGSIVASLDYKLLENLVISARGGYDHNIRSQLFHITDAIRLKSSDNRTGSARGTQNTRIKSNTTLNAFANYSRRVNSLKLELMAGTEMFERKDEVQLADFEDLQTQRIQLGNTEGATFLMGRYSVASDRFVSFFGRANFSLNNRYLLGTSYRRDGASVFAPKNRWGDFWSISGGWILSDEEFMSNLKAFNLLKLRSSYGSTGNASIPSFSWINTYQTWPLYGNSNSLVLGNLAIDNLTWEKSFTFDLALDYGLFENRINGSIGYYHTRTEDMLLNTPIALSHGVYSGNAGPTSLINVGQMFNQGFEIQISAAIVNIKNFKWEADVNLSTNRNEVGKLSKEISNPLQIGYSPAFGNTLQLNSVWTGERLGRYYIAEYAGMDEQGFETIYEIDQEKFAQSGGQITEKTGNIVRATSENIQKNRMFHNNKTGLPTYFGGITNSFTVKNFTLDVSFTFSGGNYIYDQTVANNGFVLQGVNPIDDRIYGKTFIPGVREDAEYPIQTYNNLDDTGAQVGTQHSRYLYKGDYIRLQNIGLKYKLPYALLKKVGVKSATLYSTVSNLWVWSPFKSFDPEFVNYGDIHAVTADRNLGQGYVKYDPFPKARTITIGARLSF</sequence>
<reference evidence="10 11" key="1">
    <citation type="submission" date="2016-11" db="EMBL/GenBank/DDBJ databases">
        <authorList>
            <person name="Jaros S."/>
            <person name="Januszkiewicz K."/>
            <person name="Wedrychowicz H."/>
        </authorList>
    </citation>
    <scope>NUCLEOTIDE SEQUENCE [LARGE SCALE GENOMIC DNA]</scope>
    <source>
        <strain evidence="10 11">DSM 26910</strain>
    </source>
</reference>
<evidence type="ECO:0000256" key="4">
    <source>
        <dbReference type="ARBA" id="ARBA00022692"/>
    </source>
</evidence>
<evidence type="ECO:0000256" key="2">
    <source>
        <dbReference type="ARBA" id="ARBA00022448"/>
    </source>
</evidence>
<dbReference type="InterPro" id="IPR012910">
    <property type="entry name" value="Plug_dom"/>
</dbReference>
<keyword evidence="5 7" id="KW-0472">Membrane</keyword>
<keyword evidence="6 7" id="KW-0998">Cell outer membrane</keyword>
<evidence type="ECO:0000256" key="1">
    <source>
        <dbReference type="ARBA" id="ARBA00004571"/>
    </source>
</evidence>
<dbReference type="InterPro" id="IPR008969">
    <property type="entry name" value="CarboxyPept-like_regulatory"/>
</dbReference>
<dbReference type="AlphaFoldDB" id="A0A1M4SWL6"/>
<dbReference type="Pfam" id="PF07715">
    <property type="entry name" value="Plug"/>
    <property type="match status" value="1"/>
</dbReference>
<dbReference type="Pfam" id="PF13715">
    <property type="entry name" value="CarbopepD_reg_2"/>
    <property type="match status" value="1"/>
</dbReference>
<dbReference type="Gene3D" id="2.170.130.10">
    <property type="entry name" value="TonB-dependent receptor, plug domain"/>
    <property type="match status" value="1"/>
</dbReference>
<comment type="similarity">
    <text evidence="7">Belongs to the TonB-dependent receptor family.</text>
</comment>
<dbReference type="NCBIfam" id="TIGR04057">
    <property type="entry name" value="SusC_RagA_signa"/>
    <property type="match status" value="1"/>
</dbReference>
<evidence type="ECO:0000313" key="11">
    <source>
        <dbReference type="Proteomes" id="UP000184164"/>
    </source>
</evidence>
<keyword evidence="11" id="KW-1185">Reference proteome</keyword>
<evidence type="ECO:0000313" key="10">
    <source>
        <dbReference type="EMBL" id="SHE36447.1"/>
    </source>
</evidence>
<evidence type="ECO:0000259" key="9">
    <source>
        <dbReference type="Pfam" id="PF07715"/>
    </source>
</evidence>
<dbReference type="Gene3D" id="2.60.40.1120">
    <property type="entry name" value="Carboxypeptidase-like, regulatory domain"/>
    <property type="match status" value="1"/>
</dbReference>
<organism evidence="10 11">
    <name type="scientific">Mariniphaga anaerophila</name>
    <dbReference type="NCBI Taxonomy" id="1484053"/>
    <lineage>
        <taxon>Bacteria</taxon>
        <taxon>Pseudomonadati</taxon>
        <taxon>Bacteroidota</taxon>
        <taxon>Bacteroidia</taxon>
        <taxon>Marinilabiliales</taxon>
        <taxon>Prolixibacteraceae</taxon>
        <taxon>Mariniphaga</taxon>
    </lineage>
</organism>
<dbReference type="GO" id="GO:0009279">
    <property type="term" value="C:cell outer membrane"/>
    <property type="evidence" value="ECO:0007669"/>
    <property type="project" value="UniProtKB-SubCell"/>
</dbReference>
<dbReference type="InterPro" id="IPR037066">
    <property type="entry name" value="Plug_dom_sf"/>
</dbReference>
<dbReference type="InterPro" id="IPR036942">
    <property type="entry name" value="Beta-barrel_TonB_sf"/>
</dbReference>
<accession>A0A1M4SWL6</accession>
<keyword evidence="2 7" id="KW-0813">Transport</keyword>
<keyword evidence="4 7" id="KW-0812">Transmembrane</keyword>
<comment type="subcellular location">
    <subcellularLocation>
        <location evidence="1 7">Cell outer membrane</location>
        <topology evidence="1 7">Multi-pass membrane protein</topology>
    </subcellularLocation>
</comment>
<gene>
    <name evidence="10" type="ORF">SAMN05444274_101169</name>
</gene>
<dbReference type="OrthoDB" id="9768177at2"/>
<dbReference type="SUPFAM" id="SSF56935">
    <property type="entry name" value="Porins"/>
    <property type="match status" value="1"/>
</dbReference>
<dbReference type="EMBL" id="FQUM01000001">
    <property type="protein sequence ID" value="SHE36447.1"/>
    <property type="molecule type" value="Genomic_DNA"/>
</dbReference>
<feature type="signal peptide" evidence="8">
    <location>
        <begin position="1"/>
        <end position="26"/>
    </location>
</feature>
<evidence type="ECO:0000256" key="3">
    <source>
        <dbReference type="ARBA" id="ARBA00022452"/>
    </source>
</evidence>
<dbReference type="InterPro" id="IPR023996">
    <property type="entry name" value="TonB-dep_OMP_SusC/RagA"/>
</dbReference>
<keyword evidence="3 7" id="KW-1134">Transmembrane beta strand</keyword>
<dbReference type="InterPro" id="IPR039426">
    <property type="entry name" value="TonB-dep_rcpt-like"/>
</dbReference>
<dbReference type="NCBIfam" id="TIGR04056">
    <property type="entry name" value="OMP_RagA_SusC"/>
    <property type="match status" value="1"/>
</dbReference>
<dbReference type="Gene3D" id="2.40.170.20">
    <property type="entry name" value="TonB-dependent receptor, beta-barrel domain"/>
    <property type="match status" value="1"/>
</dbReference>
<feature type="domain" description="TonB-dependent receptor plug" evidence="9">
    <location>
        <begin position="117"/>
        <end position="239"/>
    </location>
</feature>